<evidence type="ECO:0000259" key="6">
    <source>
        <dbReference type="Pfam" id="PF01266"/>
    </source>
</evidence>
<keyword evidence="5" id="KW-0560">Oxidoreductase</keyword>
<dbReference type="PANTHER" id="PTHR42784:SF1">
    <property type="entry name" value="PYRANOSE 2-OXIDASE"/>
    <property type="match status" value="1"/>
</dbReference>
<keyword evidence="4" id="KW-0274">FAD</keyword>
<evidence type="ECO:0000256" key="3">
    <source>
        <dbReference type="ARBA" id="ARBA00022630"/>
    </source>
</evidence>
<accession>A0A090ANT5</accession>
<evidence type="ECO:0000256" key="1">
    <source>
        <dbReference type="ARBA" id="ARBA00001974"/>
    </source>
</evidence>
<name>A0A090ANT5_9GAMM</name>
<dbReference type="PANTHER" id="PTHR42784">
    <property type="entry name" value="PYRANOSE 2-OXIDASE"/>
    <property type="match status" value="1"/>
</dbReference>
<dbReference type="InterPro" id="IPR006076">
    <property type="entry name" value="FAD-dep_OxRdtase"/>
</dbReference>
<organism evidence="8 9">
    <name type="scientific">Thioploca ingrica</name>
    <dbReference type="NCBI Taxonomy" id="40754"/>
    <lineage>
        <taxon>Bacteria</taxon>
        <taxon>Pseudomonadati</taxon>
        <taxon>Pseudomonadota</taxon>
        <taxon>Gammaproteobacteria</taxon>
        <taxon>Thiotrichales</taxon>
        <taxon>Thiotrichaceae</taxon>
        <taxon>Thioploca</taxon>
    </lineage>
</organism>
<evidence type="ECO:0000256" key="4">
    <source>
        <dbReference type="ARBA" id="ARBA00022827"/>
    </source>
</evidence>
<dbReference type="InterPro" id="IPR007867">
    <property type="entry name" value="GMC_OxRtase_C"/>
</dbReference>
<feature type="domain" description="Glucose-methanol-choline oxidoreductase C-terminal" evidence="7">
    <location>
        <begin position="390"/>
        <end position="515"/>
    </location>
</feature>
<sequence length="528" mass="59528">MINDFREMTNETVIETDICIVGAGAAGISIAKYLNGSNISICLVESGGFKFEEETQSLYQGKNVGHKYFPLDTARLRYFGGTTNHWTGWCSPLEEVDFKQRDWVPYSGWPFTQKDLEPYYIQAQKWCNVGPYRYQPSDWETDDFKLLEVLPEKLATKFWQFSPAPTRFGITYRAELEQATHIQVLLHANVVEILSNSSAQAVEGVKISTVDKVKTGTVRAKVVILACGGLENPRLLLVSNRVQTTGLGNQNDNVGRFFMEHPLVESGKLITLKDSKPLAYYNNITIRNGAHLRPALKGSEIAQQKYQILNVAVLMHSDSQNEEIGYLATKKFFKALKSGKFSNQFRNDVINMISDLDGLAENLYYRFRGTQKPLPNNTNITVMSYSEQRPNPNSRVLLDTDKDQLGLPRIKLDWQLTELEKRSVRVTNQLIGEELGRMELGRLQLVDWLQSEDDQFKAGGQYHHMGTTRMSEDPKQGVVDKNCRVHGLANLYIAGSSVFATSGNSNPTLTIVALAMRLAEHLKKQVVS</sequence>
<comment type="cofactor">
    <cofactor evidence="1">
        <name>FAD</name>
        <dbReference type="ChEBI" id="CHEBI:57692"/>
    </cofactor>
</comment>
<dbReference type="SUPFAM" id="SSF51905">
    <property type="entry name" value="FAD/NAD(P)-binding domain"/>
    <property type="match status" value="1"/>
</dbReference>
<keyword evidence="3" id="KW-0285">Flavoprotein</keyword>
<dbReference type="Pfam" id="PF01266">
    <property type="entry name" value="DAO"/>
    <property type="match status" value="1"/>
</dbReference>
<dbReference type="Gene3D" id="3.50.50.60">
    <property type="entry name" value="FAD/NAD(P)-binding domain"/>
    <property type="match status" value="2"/>
</dbReference>
<dbReference type="OrthoDB" id="9787779at2"/>
<dbReference type="STRING" id="40754.THII_2823"/>
<proteinExistence type="inferred from homology"/>
<dbReference type="InterPro" id="IPR051473">
    <property type="entry name" value="P2Ox-like"/>
</dbReference>
<dbReference type="Proteomes" id="UP000031623">
    <property type="component" value="Chromosome"/>
</dbReference>
<keyword evidence="9" id="KW-1185">Reference proteome</keyword>
<dbReference type="InterPro" id="IPR036188">
    <property type="entry name" value="FAD/NAD-bd_sf"/>
</dbReference>
<reference evidence="8 9" key="1">
    <citation type="journal article" date="2014" name="ISME J.">
        <title>Ecophysiology of Thioploca ingrica as revealed by the complete genome sequence supplemented with proteomic evidence.</title>
        <authorList>
            <person name="Kojima H."/>
            <person name="Ogura Y."/>
            <person name="Yamamoto N."/>
            <person name="Togashi T."/>
            <person name="Mori H."/>
            <person name="Watanabe T."/>
            <person name="Nemoto F."/>
            <person name="Kurokawa K."/>
            <person name="Hayashi T."/>
            <person name="Fukui M."/>
        </authorList>
    </citation>
    <scope>NUCLEOTIDE SEQUENCE [LARGE SCALE GENOMIC DNA]</scope>
</reference>
<dbReference type="GO" id="GO:0016614">
    <property type="term" value="F:oxidoreductase activity, acting on CH-OH group of donors"/>
    <property type="evidence" value="ECO:0007669"/>
    <property type="project" value="InterPro"/>
</dbReference>
<dbReference type="Pfam" id="PF05199">
    <property type="entry name" value="GMC_oxred_C"/>
    <property type="match status" value="1"/>
</dbReference>
<comment type="similarity">
    <text evidence="2">Belongs to the GMC oxidoreductase family.</text>
</comment>
<dbReference type="HOGENOM" id="CLU_008878_4_1_6"/>
<dbReference type="KEGG" id="tig:THII_2823"/>
<dbReference type="EMBL" id="AP014633">
    <property type="protein sequence ID" value="BAP57120.1"/>
    <property type="molecule type" value="Genomic_DNA"/>
</dbReference>
<protein>
    <submittedName>
        <fullName evidence="8">GMC oxidoreductase</fullName>
    </submittedName>
</protein>
<evidence type="ECO:0000313" key="8">
    <source>
        <dbReference type="EMBL" id="BAP57120.1"/>
    </source>
</evidence>
<evidence type="ECO:0000259" key="7">
    <source>
        <dbReference type="Pfam" id="PF05199"/>
    </source>
</evidence>
<evidence type="ECO:0000256" key="5">
    <source>
        <dbReference type="ARBA" id="ARBA00023002"/>
    </source>
</evidence>
<evidence type="ECO:0000313" key="9">
    <source>
        <dbReference type="Proteomes" id="UP000031623"/>
    </source>
</evidence>
<evidence type="ECO:0000256" key="2">
    <source>
        <dbReference type="ARBA" id="ARBA00010790"/>
    </source>
</evidence>
<gene>
    <name evidence="8" type="ORF">THII_2823</name>
</gene>
<feature type="domain" description="FAD dependent oxidoreductase" evidence="6">
    <location>
        <begin position="17"/>
        <end position="229"/>
    </location>
</feature>
<dbReference type="AlphaFoldDB" id="A0A090ANT5"/>